<comment type="similarity">
    <text evidence="1">Belongs to the isochorismatase family.</text>
</comment>
<evidence type="ECO:0000259" key="9">
    <source>
        <dbReference type="Pfam" id="PF00857"/>
    </source>
</evidence>
<evidence type="ECO:0000256" key="8">
    <source>
        <dbReference type="ARBA" id="ARBA00072277"/>
    </source>
</evidence>
<evidence type="ECO:0000256" key="7">
    <source>
        <dbReference type="ARBA" id="ARBA00043224"/>
    </source>
</evidence>
<dbReference type="GO" id="GO:0008936">
    <property type="term" value="F:nicotinamidase activity"/>
    <property type="evidence" value="ECO:0007669"/>
    <property type="project" value="UniProtKB-EC"/>
</dbReference>
<evidence type="ECO:0000256" key="6">
    <source>
        <dbReference type="ARBA" id="ARBA00039017"/>
    </source>
</evidence>
<accession>V2UGS5</accession>
<dbReference type="GO" id="GO:0046872">
    <property type="term" value="F:metal ion binding"/>
    <property type="evidence" value="ECO:0007669"/>
    <property type="project" value="UniProtKB-KW"/>
</dbReference>
<sequence>MQAQTALIVVDVQNGFTPGGNLAVADADQIIPIINQLGQVFDNIVLTQDWHPQNHISFADNHPGKQPYEVVMLEYGEQVLWPAHCVQGTTDAELHPALDLPQAQLIIRKGFHAQIDSYSAFMEADQKTTTGLAGYLKARGIDTVFITGIATDFCVAWTAIDACKLGFNTFVIADASKGIDLKGSLQHAWQEMLAHGVKRVYSKDVLSLLQPAAQPSLA</sequence>
<comment type="pathway">
    <text evidence="5">Cofactor biosynthesis; nicotinate biosynthesis; nicotinate from nicotinamide: step 1/1.</text>
</comment>
<name>V2UGS5_9GAMM</name>
<evidence type="ECO:0000313" key="10">
    <source>
        <dbReference type="EMBL" id="ESK47736.1"/>
    </source>
</evidence>
<dbReference type="CDD" id="cd01011">
    <property type="entry name" value="nicotinamidase"/>
    <property type="match status" value="1"/>
</dbReference>
<evidence type="ECO:0000256" key="2">
    <source>
        <dbReference type="ARBA" id="ARBA00022642"/>
    </source>
</evidence>
<evidence type="ECO:0000256" key="3">
    <source>
        <dbReference type="ARBA" id="ARBA00022723"/>
    </source>
</evidence>
<dbReference type="Pfam" id="PF00857">
    <property type="entry name" value="Isochorismatase"/>
    <property type="match status" value="1"/>
</dbReference>
<dbReference type="PANTHER" id="PTHR11080">
    <property type="entry name" value="PYRAZINAMIDASE/NICOTINAMIDASE"/>
    <property type="match status" value="1"/>
</dbReference>
<protein>
    <recommendedName>
        <fullName evidence="8">Nicotinamidase</fullName>
        <ecNumber evidence="6">3.5.1.19</ecNumber>
    </recommendedName>
    <alternativeName>
        <fullName evidence="7">Nicotinamide deamidase</fullName>
    </alternativeName>
</protein>
<dbReference type="AlphaFoldDB" id="V2UGS5"/>
<comment type="caution">
    <text evidence="10">The sequence shown here is derived from an EMBL/GenBank/DDBJ whole genome shotgun (WGS) entry which is preliminary data.</text>
</comment>
<dbReference type="GO" id="GO:0019363">
    <property type="term" value="P:pyridine nucleotide biosynthetic process"/>
    <property type="evidence" value="ECO:0007669"/>
    <property type="project" value="UniProtKB-KW"/>
</dbReference>
<reference evidence="10 11" key="1">
    <citation type="submission" date="2013-10" db="EMBL/GenBank/DDBJ databases">
        <title>The Genome Sequence of Acinetobacter indicus CIP 110367.</title>
        <authorList>
            <consortium name="The Broad Institute Genomics Platform"/>
            <consortium name="The Broad Institute Genome Sequencing Center for Infectious Disease"/>
            <person name="Cerqueira G."/>
            <person name="Feldgarden M."/>
            <person name="Courvalin P."/>
            <person name="Grillot-Courvalin C."/>
            <person name="Clermont D."/>
            <person name="Rocha E."/>
            <person name="Yoon E.-J."/>
            <person name="Nemec A."/>
            <person name="Young S.K."/>
            <person name="Zeng Q."/>
            <person name="Gargeya S."/>
            <person name="Fitzgerald M."/>
            <person name="Abouelleil A."/>
            <person name="Alvarado L."/>
            <person name="Berlin A.M."/>
            <person name="Chapman S.B."/>
            <person name="Gainer-Dewar J."/>
            <person name="Goldberg J."/>
            <person name="Gnerre S."/>
            <person name="Griggs A."/>
            <person name="Gujja S."/>
            <person name="Hansen M."/>
            <person name="Howarth C."/>
            <person name="Imamovic A."/>
            <person name="Ireland A."/>
            <person name="Larimer J."/>
            <person name="McCowan C."/>
            <person name="Murphy C."/>
            <person name="Pearson M."/>
            <person name="Poon T.W."/>
            <person name="Priest M."/>
            <person name="Roberts A."/>
            <person name="Saif S."/>
            <person name="Shea T."/>
            <person name="Sykes S."/>
            <person name="Wortman J."/>
            <person name="Nusbaum C."/>
            <person name="Birren B."/>
        </authorList>
    </citation>
    <scope>NUCLEOTIDE SEQUENCE [LARGE SCALE GENOMIC DNA]</scope>
    <source>
        <strain evidence="10 11">CIP 110367</strain>
    </source>
</reference>
<dbReference type="eggNOG" id="COG1335">
    <property type="taxonomic scope" value="Bacteria"/>
</dbReference>
<evidence type="ECO:0000256" key="1">
    <source>
        <dbReference type="ARBA" id="ARBA00006336"/>
    </source>
</evidence>
<dbReference type="SUPFAM" id="SSF52499">
    <property type="entry name" value="Isochorismatase-like hydrolases"/>
    <property type="match status" value="1"/>
</dbReference>
<dbReference type="NCBIfam" id="NF008623">
    <property type="entry name" value="PRK11609.1"/>
    <property type="match status" value="1"/>
</dbReference>
<dbReference type="InterPro" id="IPR052347">
    <property type="entry name" value="Isochorismatase_Nicotinamidase"/>
</dbReference>
<keyword evidence="3" id="KW-0479">Metal-binding</keyword>
<dbReference type="InterPro" id="IPR036380">
    <property type="entry name" value="Isochorismatase-like_sf"/>
</dbReference>
<dbReference type="PANTHER" id="PTHR11080:SF2">
    <property type="entry name" value="LD05707P"/>
    <property type="match status" value="1"/>
</dbReference>
<evidence type="ECO:0000256" key="4">
    <source>
        <dbReference type="ARBA" id="ARBA00022801"/>
    </source>
</evidence>
<dbReference type="PATRIC" id="fig|1341679.3.peg.1711"/>
<dbReference type="Gene3D" id="3.40.50.850">
    <property type="entry name" value="Isochorismatase-like"/>
    <property type="match status" value="1"/>
</dbReference>
<dbReference type="InterPro" id="IPR000868">
    <property type="entry name" value="Isochorismatase-like_dom"/>
</dbReference>
<keyword evidence="2" id="KW-0662">Pyridine nucleotide biosynthesis</keyword>
<keyword evidence="4" id="KW-0378">Hydrolase</keyword>
<dbReference type="Proteomes" id="UP000018415">
    <property type="component" value="Unassembled WGS sequence"/>
</dbReference>
<dbReference type="FunFam" id="3.40.50.850:FF:000006">
    <property type="entry name" value="Bifunctional pyrazinamidase/nicotinamidase"/>
    <property type="match status" value="1"/>
</dbReference>
<dbReference type="HOGENOM" id="CLU_068979_13_1_6"/>
<evidence type="ECO:0000256" key="5">
    <source>
        <dbReference type="ARBA" id="ARBA00037900"/>
    </source>
</evidence>
<gene>
    <name evidence="10" type="ORF">P253_01753</name>
</gene>
<keyword evidence="11" id="KW-1185">Reference proteome</keyword>
<organism evidence="10 11">
    <name type="scientific">Acinetobacter indicus CIP 110367</name>
    <dbReference type="NCBI Taxonomy" id="1341679"/>
    <lineage>
        <taxon>Bacteria</taxon>
        <taxon>Pseudomonadati</taxon>
        <taxon>Pseudomonadota</taxon>
        <taxon>Gammaproteobacteria</taxon>
        <taxon>Moraxellales</taxon>
        <taxon>Moraxellaceae</taxon>
        <taxon>Acinetobacter</taxon>
    </lineage>
</organism>
<proteinExistence type="inferred from homology"/>
<dbReference type="OrthoDB" id="9791276at2"/>
<dbReference type="EMBL" id="AYET01000004">
    <property type="protein sequence ID" value="ESK47736.1"/>
    <property type="molecule type" value="Genomic_DNA"/>
</dbReference>
<evidence type="ECO:0000313" key="11">
    <source>
        <dbReference type="Proteomes" id="UP000018415"/>
    </source>
</evidence>
<dbReference type="RefSeq" id="WP_005180927.1">
    <property type="nucleotide sequence ID" value="NZ_BBSF01000004.1"/>
</dbReference>
<dbReference type="EC" id="3.5.1.19" evidence="6"/>
<feature type="domain" description="Isochorismatase-like" evidence="9">
    <location>
        <begin position="5"/>
        <end position="196"/>
    </location>
</feature>